<dbReference type="AlphaFoldDB" id="A0A7S4W1Y2"/>
<dbReference type="SUPFAM" id="SSF51621">
    <property type="entry name" value="Phosphoenolpyruvate/pyruvate domain"/>
    <property type="match status" value="1"/>
</dbReference>
<dbReference type="PANTHER" id="PTHR30502">
    <property type="entry name" value="2-KETO-3-DEOXY-L-RHAMNONATE ALDOLASE"/>
    <property type="match status" value="1"/>
</dbReference>
<dbReference type="InterPro" id="IPR050251">
    <property type="entry name" value="HpcH-HpaI_aldolase"/>
</dbReference>
<dbReference type="PROSITE" id="PS50222">
    <property type="entry name" value="EF_HAND_2"/>
    <property type="match status" value="1"/>
</dbReference>
<dbReference type="Gene3D" id="1.10.238.10">
    <property type="entry name" value="EF-hand"/>
    <property type="match status" value="2"/>
</dbReference>
<evidence type="ECO:0000256" key="2">
    <source>
        <dbReference type="ARBA" id="ARBA00022723"/>
    </source>
</evidence>
<evidence type="ECO:0000256" key="3">
    <source>
        <dbReference type="ARBA" id="ARBA00022837"/>
    </source>
</evidence>
<name>A0A7S4W1Y2_9STRA</name>
<comment type="similarity">
    <text evidence="1">Belongs to the HpcH/HpaI aldolase family.</text>
</comment>
<dbReference type="GO" id="GO:0016832">
    <property type="term" value="F:aldehyde-lyase activity"/>
    <property type="evidence" value="ECO:0007669"/>
    <property type="project" value="TreeGrafter"/>
</dbReference>
<dbReference type="InterPro" id="IPR040442">
    <property type="entry name" value="Pyrv_kinase-like_dom_sf"/>
</dbReference>
<dbReference type="InterPro" id="IPR002048">
    <property type="entry name" value="EF_hand_dom"/>
</dbReference>
<dbReference type="GO" id="GO:0005509">
    <property type="term" value="F:calcium ion binding"/>
    <property type="evidence" value="ECO:0007669"/>
    <property type="project" value="InterPro"/>
</dbReference>
<dbReference type="SUPFAM" id="SSF47473">
    <property type="entry name" value="EF-hand"/>
    <property type="match status" value="1"/>
</dbReference>
<gene>
    <name evidence="7" type="ORF">DBRI00130_LOCUS20311</name>
</gene>
<dbReference type="PROSITE" id="PS00018">
    <property type="entry name" value="EF_HAND_1"/>
    <property type="match status" value="1"/>
</dbReference>
<accession>A0A7S4W1Y2</accession>
<protein>
    <recommendedName>
        <fullName evidence="6">EF-hand domain-containing protein</fullName>
    </recommendedName>
</protein>
<reference evidence="7" key="1">
    <citation type="submission" date="2021-01" db="EMBL/GenBank/DDBJ databases">
        <authorList>
            <person name="Corre E."/>
            <person name="Pelletier E."/>
            <person name="Niang G."/>
            <person name="Scheremetjew M."/>
            <person name="Finn R."/>
            <person name="Kale V."/>
            <person name="Holt S."/>
            <person name="Cochrane G."/>
            <person name="Meng A."/>
            <person name="Brown T."/>
            <person name="Cohen L."/>
        </authorList>
    </citation>
    <scope>NUCLEOTIDE SEQUENCE</scope>
    <source>
        <strain evidence="7">GSO104</strain>
    </source>
</reference>
<evidence type="ECO:0000256" key="4">
    <source>
        <dbReference type="ARBA" id="ARBA00023239"/>
    </source>
</evidence>
<keyword evidence="5" id="KW-1133">Transmembrane helix</keyword>
<dbReference type="GO" id="GO:0005737">
    <property type="term" value="C:cytoplasm"/>
    <property type="evidence" value="ECO:0007669"/>
    <property type="project" value="TreeGrafter"/>
</dbReference>
<dbReference type="Gene3D" id="3.20.20.60">
    <property type="entry name" value="Phosphoenolpyruvate-binding domains"/>
    <property type="match status" value="1"/>
</dbReference>
<evidence type="ECO:0000256" key="1">
    <source>
        <dbReference type="ARBA" id="ARBA00005568"/>
    </source>
</evidence>
<keyword evidence="5" id="KW-0472">Membrane</keyword>
<feature type="transmembrane region" description="Helical" evidence="5">
    <location>
        <begin position="432"/>
        <end position="458"/>
    </location>
</feature>
<keyword evidence="3" id="KW-0106">Calcium</keyword>
<dbReference type="InterPro" id="IPR018247">
    <property type="entry name" value="EF_Hand_1_Ca_BS"/>
</dbReference>
<feature type="domain" description="EF-hand" evidence="6">
    <location>
        <begin position="381"/>
        <end position="416"/>
    </location>
</feature>
<dbReference type="InterPro" id="IPR011992">
    <property type="entry name" value="EF-hand-dom_pair"/>
</dbReference>
<evidence type="ECO:0000259" key="6">
    <source>
        <dbReference type="PROSITE" id="PS50222"/>
    </source>
</evidence>
<proteinExistence type="inferred from homology"/>
<keyword evidence="5" id="KW-0812">Transmembrane</keyword>
<evidence type="ECO:0000256" key="5">
    <source>
        <dbReference type="SAM" id="Phobius"/>
    </source>
</evidence>
<dbReference type="PANTHER" id="PTHR30502:SF0">
    <property type="entry name" value="PHOSPHOENOLPYRUVATE CARBOXYLASE FAMILY PROTEIN"/>
    <property type="match status" value="1"/>
</dbReference>
<keyword evidence="4" id="KW-0456">Lyase</keyword>
<evidence type="ECO:0000313" key="7">
    <source>
        <dbReference type="EMBL" id="CAE4617536.1"/>
    </source>
</evidence>
<organism evidence="7">
    <name type="scientific">Ditylum brightwellii</name>
    <dbReference type="NCBI Taxonomy" id="49249"/>
    <lineage>
        <taxon>Eukaryota</taxon>
        <taxon>Sar</taxon>
        <taxon>Stramenopiles</taxon>
        <taxon>Ochrophyta</taxon>
        <taxon>Bacillariophyta</taxon>
        <taxon>Mediophyceae</taxon>
        <taxon>Lithodesmiophycidae</taxon>
        <taxon>Lithodesmiales</taxon>
        <taxon>Lithodesmiaceae</taxon>
        <taxon>Ditylum</taxon>
    </lineage>
</organism>
<keyword evidence="2" id="KW-0479">Metal-binding</keyword>
<sequence>MRSRVIPSRIPTIVNTTCINHNTTKTQCPPLFLSGNKGYTNNAIANWSLGIKTCNKSSDSQGLFQISWTPKRNLSSKAFTSNSAGTPPTRRDTNLQHSLHDRTLKQKLRRRLPTVGVVTGFHNDTDHVEAMGLLGYDFLWADAEHSSAGPESVSKLILAAERRGMPTLVRIGYGYQNIIGHSQKYLVAGAQGIILPQCESAQDVQKIVDAVKFPPVGKRGLAGERWNAWCLGEGGTLADRVNESNQNSIVAVVIESCNGIDALDEILKVKELDFIFVAPTDLSADLGVHGQIRHPSVIQKVEEAGEKIRQAGISAGMLALTPQDYSYWRDRGYNVMSTVAMNMFVDGAQAMMKSIVKYELQGMKRLKQMALKVIASQLTKEETGFLGETFSSIDLNKDGVLSVEELDIAIASGKGVRLYFSTAICIKYSHHFSMVFCHFLIGFSLHLSTFLFFGWLIYRNFLWYTPRKTNITARRLNDYRRKNFGMERFPCRYHDGQKT</sequence>
<dbReference type="Pfam" id="PF03328">
    <property type="entry name" value="HpcH_HpaI"/>
    <property type="match status" value="1"/>
</dbReference>
<dbReference type="EMBL" id="HBNS01025754">
    <property type="protein sequence ID" value="CAE4617536.1"/>
    <property type="molecule type" value="Transcribed_RNA"/>
</dbReference>
<dbReference type="InterPro" id="IPR005000">
    <property type="entry name" value="Aldolase/citrate-lyase_domain"/>
</dbReference>
<dbReference type="InterPro" id="IPR015813">
    <property type="entry name" value="Pyrv/PenolPyrv_kinase-like_dom"/>
</dbReference>